<dbReference type="Proteomes" id="UP001356170">
    <property type="component" value="Unassembled WGS sequence"/>
</dbReference>
<protein>
    <submittedName>
        <fullName evidence="1">Uncharacterized protein</fullName>
    </submittedName>
</protein>
<keyword evidence="2" id="KW-1185">Reference proteome</keyword>
<comment type="caution">
    <text evidence="1">The sequence shown here is derived from an EMBL/GenBank/DDBJ whole genome shotgun (WGS) entry which is preliminary data.</text>
</comment>
<organism evidence="1 2">
    <name type="scientific">Aquilutibacter rugosus</name>
    <dbReference type="NCBI Taxonomy" id="3115820"/>
    <lineage>
        <taxon>Bacteria</taxon>
        <taxon>Pseudomonadati</taxon>
        <taxon>Pseudomonadota</taxon>
        <taxon>Gammaproteobacteria</taxon>
        <taxon>Lysobacterales</taxon>
        <taxon>Lysobacteraceae</taxon>
        <taxon>Aquilutibacter</taxon>
    </lineage>
</organism>
<dbReference type="RefSeq" id="WP_331703955.1">
    <property type="nucleotide sequence ID" value="NZ_JAZHBO010000002.1"/>
</dbReference>
<accession>A0ABU7UZR8</accession>
<name>A0ABU7UZR8_9GAMM</name>
<sequence length="103" mass="11330">MSDAFDWWLTALGRNVLWCGLRELPAGTAQVLDTDGNLLPYDSTDTARAALMDAGYVQLDGLDEDDARNFGVDLSELQPPQGNDPALLHDQLLQRLPAVRPNH</sequence>
<reference evidence="1 2" key="1">
    <citation type="submission" date="2024-01" db="EMBL/GenBank/DDBJ databases">
        <title>Novel species of the genus Luteimonas isolated from rivers.</title>
        <authorList>
            <person name="Lu H."/>
        </authorList>
    </citation>
    <scope>NUCLEOTIDE SEQUENCE [LARGE SCALE GENOMIC DNA]</scope>
    <source>
        <strain evidence="1 2">FXH3W</strain>
    </source>
</reference>
<evidence type="ECO:0000313" key="1">
    <source>
        <dbReference type="EMBL" id="MEF2156027.1"/>
    </source>
</evidence>
<gene>
    <name evidence="1" type="ORF">V3390_07260</name>
</gene>
<dbReference type="EMBL" id="JAZHBO010000002">
    <property type="protein sequence ID" value="MEF2156027.1"/>
    <property type="molecule type" value="Genomic_DNA"/>
</dbReference>
<proteinExistence type="predicted"/>
<evidence type="ECO:0000313" key="2">
    <source>
        <dbReference type="Proteomes" id="UP001356170"/>
    </source>
</evidence>